<keyword evidence="2" id="KW-0813">Transport</keyword>
<keyword evidence="5 8" id="KW-0812">Transmembrane</keyword>
<dbReference type="AlphaFoldDB" id="A0A3B0TY75"/>
<evidence type="ECO:0000256" key="3">
    <source>
        <dbReference type="ARBA" id="ARBA00022475"/>
    </source>
</evidence>
<name>A0A3B0TY75_9ZZZZ</name>
<evidence type="ECO:0000313" key="10">
    <source>
        <dbReference type="EMBL" id="VAW17099.1"/>
    </source>
</evidence>
<dbReference type="GO" id="GO:0022857">
    <property type="term" value="F:transmembrane transporter activity"/>
    <property type="evidence" value="ECO:0007669"/>
    <property type="project" value="TreeGrafter"/>
</dbReference>
<dbReference type="PANTHER" id="PTHR35011:SF10">
    <property type="entry name" value="TRAP TRANSPORTER SMALL PERMEASE PROTEIN"/>
    <property type="match status" value="1"/>
</dbReference>
<evidence type="ECO:0000256" key="2">
    <source>
        <dbReference type="ARBA" id="ARBA00022448"/>
    </source>
</evidence>
<feature type="transmembrane region" description="Helical" evidence="8">
    <location>
        <begin position="9"/>
        <end position="32"/>
    </location>
</feature>
<feature type="domain" description="Tripartite ATP-independent periplasmic transporters DctQ component" evidence="9">
    <location>
        <begin position="47"/>
        <end position="160"/>
    </location>
</feature>
<proteinExistence type="predicted"/>
<dbReference type="InterPro" id="IPR055348">
    <property type="entry name" value="DctQ"/>
</dbReference>
<feature type="transmembrane region" description="Helical" evidence="8">
    <location>
        <begin position="93"/>
        <end position="116"/>
    </location>
</feature>
<dbReference type="Pfam" id="PF04290">
    <property type="entry name" value="DctQ"/>
    <property type="match status" value="1"/>
</dbReference>
<evidence type="ECO:0000256" key="1">
    <source>
        <dbReference type="ARBA" id="ARBA00004429"/>
    </source>
</evidence>
<comment type="subcellular location">
    <subcellularLocation>
        <location evidence="1">Cell inner membrane</location>
        <topology evidence="1">Multi-pass membrane protein</topology>
    </subcellularLocation>
</comment>
<evidence type="ECO:0000256" key="7">
    <source>
        <dbReference type="ARBA" id="ARBA00023136"/>
    </source>
</evidence>
<protein>
    <recommendedName>
        <fullName evidence="9">Tripartite ATP-independent periplasmic transporters DctQ component domain-containing protein</fullName>
    </recommendedName>
</protein>
<keyword evidence="4" id="KW-0997">Cell inner membrane</keyword>
<gene>
    <name evidence="10" type="ORF">MNBD_ALPHA11-1495</name>
</gene>
<feature type="transmembrane region" description="Helical" evidence="8">
    <location>
        <begin position="136"/>
        <end position="157"/>
    </location>
</feature>
<reference evidence="10" key="1">
    <citation type="submission" date="2018-06" db="EMBL/GenBank/DDBJ databases">
        <authorList>
            <person name="Zhirakovskaya E."/>
        </authorList>
    </citation>
    <scope>NUCLEOTIDE SEQUENCE</scope>
</reference>
<dbReference type="InterPro" id="IPR007387">
    <property type="entry name" value="TRAP_DctQ"/>
</dbReference>
<organism evidence="10">
    <name type="scientific">hydrothermal vent metagenome</name>
    <dbReference type="NCBI Taxonomy" id="652676"/>
    <lineage>
        <taxon>unclassified sequences</taxon>
        <taxon>metagenomes</taxon>
        <taxon>ecological metagenomes</taxon>
    </lineage>
</organism>
<dbReference type="GO" id="GO:0015740">
    <property type="term" value="P:C4-dicarboxylate transport"/>
    <property type="evidence" value="ECO:0007669"/>
    <property type="project" value="TreeGrafter"/>
</dbReference>
<feature type="transmembrane region" description="Helical" evidence="8">
    <location>
        <begin position="52"/>
        <end position="72"/>
    </location>
</feature>
<evidence type="ECO:0000256" key="6">
    <source>
        <dbReference type="ARBA" id="ARBA00022989"/>
    </source>
</evidence>
<keyword evidence="6 8" id="KW-1133">Transmembrane helix</keyword>
<accession>A0A3B0TY75</accession>
<dbReference type="EMBL" id="UOEQ01000126">
    <property type="protein sequence ID" value="VAW17099.1"/>
    <property type="molecule type" value="Genomic_DNA"/>
</dbReference>
<evidence type="ECO:0000256" key="8">
    <source>
        <dbReference type="SAM" id="Phobius"/>
    </source>
</evidence>
<evidence type="ECO:0000256" key="4">
    <source>
        <dbReference type="ARBA" id="ARBA00022519"/>
    </source>
</evidence>
<keyword evidence="3" id="KW-1003">Cell membrane</keyword>
<evidence type="ECO:0000259" key="9">
    <source>
        <dbReference type="Pfam" id="PF04290"/>
    </source>
</evidence>
<dbReference type="GO" id="GO:0005886">
    <property type="term" value="C:plasma membrane"/>
    <property type="evidence" value="ECO:0007669"/>
    <property type="project" value="UniProtKB-SubCell"/>
</dbReference>
<evidence type="ECO:0000256" key="5">
    <source>
        <dbReference type="ARBA" id="ARBA00022692"/>
    </source>
</evidence>
<keyword evidence="7 8" id="KW-0472">Membrane</keyword>
<sequence length="176" mass="19061">MIRKFLDRLYLVSGAISAGFLVLICALVTVQVLLNLTTKLFGVKVAMTIPSYAEFAGFFLAAASFLALAYTLTRGGHIRVTLMVQFLPKKAHLIAEVFALGLGAITAAYTTWYMALLTMESIKFGDLSPGIIAVPLWIPQVSLTVGLAIFAIALVDLSVRTIIGQKIVLQPQDWAE</sequence>
<dbReference type="PANTHER" id="PTHR35011">
    <property type="entry name" value="2,3-DIKETO-L-GULONATE TRAP TRANSPORTER SMALL PERMEASE PROTEIN YIAM"/>
    <property type="match status" value="1"/>
</dbReference>